<evidence type="ECO:0000256" key="3">
    <source>
        <dbReference type="ARBA" id="ARBA00023141"/>
    </source>
</evidence>
<evidence type="ECO:0000256" key="6">
    <source>
        <dbReference type="ARBA" id="ARBA00047848"/>
    </source>
</evidence>
<dbReference type="Pfam" id="PF01817">
    <property type="entry name" value="CM_2"/>
    <property type="match status" value="1"/>
</dbReference>
<name>A0A9Q5YGJ7_PISSA</name>
<dbReference type="GO" id="GO:0004106">
    <property type="term" value="F:chorismate mutase activity"/>
    <property type="evidence" value="ECO:0007669"/>
    <property type="project" value="InterPro"/>
</dbReference>
<dbReference type="GO" id="GO:0005737">
    <property type="term" value="C:cytoplasm"/>
    <property type="evidence" value="ECO:0007669"/>
    <property type="project" value="InterPro"/>
</dbReference>
<dbReference type="InterPro" id="IPR036263">
    <property type="entry name" value="Chorismate_II_sf"/>
</dbReference>
<evidence type="ECO:0000313" key="7">
    <source>
        <dbReference type="EMBL" id="QGO05605.1"/>
    </source>
</evidence>
<dbReference type="PANTHER" id="PTHR21022">
    <property type="entry name" value="PREPHENATE DEHYDRATASE P PROTEIN"/>
    <property type="match status" value="1"/>
</dbReference>
<dbReference type="PANTHER" id="PTHR21022:SF19">
    <property type="entry name" value="PREPHENATE DEHYDRATASE-RELATED"/>
    <property type="match status" value="1"/>
</dbReference>
<organism evidence="7 8">
    <name type="scientific">Piscirickettsia salmonis</name>
    <dbReference type="NCBI Taxonomy" id="1238"/>
    <lineage>
        <taxon>Bacteria</taxon>
        <taxon>Pseudomonadati</taxon>
        <taxon>Pseudomonadota</taxon>
        <taxon>Gammaproteobacteria</taxon>
        <taxon>Thiotrichales</taxon>
        <taxon>Piscirickettsiaceae</taxon>
        <taxon>Piscirickettsia</taxon>
    </lineage>
</organism>
<sequence>MQTLNALRGKIDGIDLKLLDLLNQRALCALEIAAVKKQLNIKQFYCPEREKAVLARILEHNEGPLDDKVIYHMFRQIMSLSLSLQQPLTVACLGPAGTYSEEAAYRQLGDFIQLSLEDSFDSIINRLLAEEVRLAVLPLHNSTSGVIGAVLEQLLKSDMHISEEHQLAIEHNLLIHEKTTVIDKIYAHEQSLLQCKQWLEKNYLDVPCIAVASNAEAALRVRGEIGSAAIASARCAQKWNLIVRHQHIMDERDNQTTFVVVNKGQAKLKAHSSICYLWLAEHDELRVLPQLLVDSQSVDHWLCSKGILVRLSESCEHDSLTCTVKKVQDQLQSCQLLGCA</sequence>
<dbReference type="CDD" id="cd13630">
    <property type="entry name" value="PBP2_PDT_1"/>
    <property type="match status" value="1"/>
</dbReference>
<comment type="pathway">
    <text evidence="1">Amino-acid biosynthesis; L-phenylalanine biosynthesis; phenylpyruvate from prephenate: step 1/1.</text>
</comment>
<dbReference type="InterPro" id="IPR002701">
    <property type="entry name" value="CM_II_prokaryot"/>
</dbReference>
<proteinExistence type="predicted"/>
<dbReference type="InterPro" id="IPR001086">
    <property type="entry name" value="Preph_deHydtase"/>
</dbReference>
<dbReference type="GeneID" id="66740680"/>
<reference evidence="7 8" key="1">
    <citation type="submission" date="2019-04" db="EMBL/GenBank/DDBJ databases">
        <title>Complete genome sequencing of Piscirickettsia salmonis strain Psal-009.</title>
        <authorList>
            <person name="Schober I."/>
            <person name="Bunk B."/>
            <person name="Sproer C."/>
            <person name="Carril G.P."/>
            <person name="Riedel T."/>
            <person name="Flores-Herrera P.A."/>
            <person name="Nourdin-Galindo G."/>
            <person name="Marshall S.H."/>
            <person name="Overmann J."/>
        </authorList>
    </citation>
    <scope>NUCLEOTIDE SEQUENCE [LARGE SCALE GENOMIC DNA]</scope>
    <source>
        <strain evidence="7 8">Psal-009</strain>
    </source>
</reference>
<accession>A0A9Q5YGJ7</accession>
<dbReference type="InterPro" id="IPR010957">
    <property type="entry name" value="G/b/e-P-prot_chorismate_mutase"/>
</dbReference>
<protein>
    <submittedName>
        <fullName evidence="7">p-protein</fullName>
    </submittedName>
</protein>
<dbReference type="RefSeq" id="WP_016209485.1">
    <property type="nucleotide sequence ID" value="NZ_CP012413.1"/>
</dbReference>
<evidence type="ECO:0000256" key="4">
    <source>
        <dbReference type="ARBA" id="ARBA00023222"/>
    </source>
</evidence>
<keyword evidence="4" id="KW-0584">Phenylalanine biosynthesis</keyword>
<evidence type="ECO:0000313" key="8">
    <source>
        <dbReference type="Proteomes" id="UP000422232"/>
    </source>
</evidence>
<dbReference type="SUPFAM" id="SSF53850">
    <property type="entry name" value="Periplasmic binding protein-like II"/>
    <property type="match status" value="1"/>
</dbReference>
<keyword evidence="8" id="KW-1185">Reference proteome</keyword>
<keyword evidence="5" id="KW-0456">Lyase</keyword>
<dbReference type="InterPro" id="IPR036979">
    <property type="entry name" value="CM_dom_sf"/>
</dbReference>
<evidence type="ECO:0000256" key="2">
    <source>
        <dbReference type="ARBA" id="ARBA00022605"/>
    </source>
</evidence>
<dbReference type="Gene3D" id="1.20.59.10">
    <property type="entry name" value="Chorismate mutase"/>
    <property type="match status" value="1"/>
</dbReference>
<dbReference type="AlphaFoldDB" id="A0A9Q5YGJ7"/>
<dbReference type="SMART" id="SM00830">
    <property type="entry name" value="CM_2"/>
    <property type="match status" value="1"/>
</dbReference>
<keyword evidence="2" id="KW-0028">Amino-acid biosynthesis</keyword>
<dbReference type="Pfam" id="PF00800">
    <property type="entry name" value="PDT"/>
    <property type="match status" value="1"/>
</dbReference>
<keyword evidence="3" id="KW-0057">Aromatic amino acid biosynthesis</keyword>
<dbReference type="EMBL" id="CP038908">
    <property type="protein sequence ID" value="QGO05605.1"/>
    <property type="molecule type" value="Genomic_DNA"/>
</dbReference>
<dbReference type="NCBIfam" id="TIGR01807">
    <property type="entry name" value="CM_P2"/>
    <property type="match status" value="1"/>
</dbReference>
<comment type="catalytic activity">
    <reaction evidence="6">
        <text>prephenate + H(+) = 3-phenylpyruvate + CO2 + H2O</text>
        <dbReference type="Rhea" id="RHEA:21648"/>
        <dbReference type="ChEBI" id="CHEBI:15377"/>
        <dbReference type="ChEBI" id="CHEBI:15378"/>
        <dbReference type="ChEBI" id="CHEBI:16526"/>
        <dbReference type="ChEBI" id="CHEBI:18005"/>
        <dbReference type="ChEBI" id="CHEBI:29934"/>
        <dbReference type="EC" id="4.2.1.51"/>
    </reaction>
</comment>
<dbReference type="GO" id="GO:0046417">
    <property type="term" value="P:chorismate metabolic process"/>
    <property type="evidence" value="ECO:0007669"/>
    <property type="project" value="InterPro"/>
</dbReference>
<dbReference type="Gene3D" id="3.40.190.10">
    <property type="entry name" value="Periplasmic binding protein-like II"/>
    <property type="match status" value="2"/>
</dbReference>
<dbReference type="SUPFAM" id="SSF48600">
    <property type="entry name" value="Chorismate mutase II"/>
    <property type="match status" value="1"/>
</dbReference>
<evidence type="ECO:0000256" key="1">
    <source>
        <dbReference type="ARBA" id="ARBA00004741"/>
    </source>
</evidence>
<dbReference type="Proteomes" id="UP000422232">
    <property type="component" value="Chromosome"/>
</dbReference>
<dbReference type="PROSITE" id="PS51171">
    <property type="entry name" value="PREPHENATE_DEHYDR_3"/>
    <property type="match status" value="1"/>
</dbReference>
<gene>
    <name evidence="7" type="primary">pheA</name>
    <name evidence="7" type="ORF">Psal009_01497</name>
</gene>
<evidence type="ECO:0000256" key="5">
    <source>
        <dbReference type="ARBA" id="ARBA00023239"/>
    </source>
</evidence>
<dbReference type="PROSITE" id="PS51168">
    <property type="entry name" value="CHORISMATE_MUT_2"/>
    <property type="match status" value="1"/>
</dbReference>
<dbReference type="GO" id="GO:0004664">
    <property type="term" value="F:prephenate dehydratase activity"/>
    <property type="evidence" value="ECO:0007669"/>
    <property type="project" value="UniProtKB-EC"/>
</dbReference>
<dbReference type="GO" id="GO:0009094">
    <property type="term" value="P:L-phenylalanine biosynthetic process"/>
    <property type="evidence" value="ECO:0007669"/>
    <property type="project" value="UniProtKB-KW"/>
</dbReference>